<dbReference type="Proteomes" id="UP000007110">
    <property type="component" value="Unassembled WGS sequence"/>
</dbReference>
<sequence length="307" mass="31710">MIVLPFLCFILISLGNGDDSSGNGDDSSGNGDDSSGNGDDSSGSRKSKSSSKSSSSSSESGERNNNGGNGDDSSGSRKSKSSSKSSSSSSESGERNNNGGNGDDSSGSRKSKSSSKSSSSSSESGERNNNGGNGDDSSGSRKSKSSSKSSSSSSESGERNNNGDPAPAPGSSPPSEYVECATGPQLIAQVDPPFTLSFNINSNSDVFVITFCPTSVLSTESCYTMRLSSIGPSVINQGPNAACDPVELPFIRKNKKERITVVINSKRCTVSNNRGGTLLIADPDEGRFRFVYGSCLNGNRCRIHCVR</sequence>
<feature type="compositionally biased region" description="Low complexity" evidence="1">
    <location>
        <begin position="82"/>
        <end position="98"/>
    </location>
</feature>
<dbReference type="KEGG" id="spu:105440082"/>
<protein>
    <submittedName>
        <fullName evidence="3">Uncharacterized protein</fullName>
    </submittedName>
</protein>
<dbReference type="InParanoid" id="A0A7M7STQ8"/>
<dbReference type="AlphaFoldDB" id="A0A7M7STQ8"/>
<evidence type="ECO:0000256" key="1">
    <source>
        <dbReference type="SAM" id="MobiDB-lite"/>
    </source>
</evidence>
<reference evidence="4" key="1">
    <citation type="submission" date="2015-02" db="EMBL/GenBank/DDBJ databases">
        <title>Genome sequencing for Strongylocentrotus purpuratus.</title>
        <authorList>
            <person name="Murali S."/>
            <person name="Liu Y."/>
            <person name="Vee V."/>
            <person name="English A."/>
            <person name="Wang M."/>
            <person name="Skinner E."/>
            <person name="Han Y."/>
            <person name="Muzny D.M."/>
            <person name="Worley K.C."/>
            <person name="Gibbs R.A."/>
        </authorList>
    </citation>
    <scope>NUCLEOTIDE SEQUENCE</scope>
</reference>
<feature type="compositionally biased region" description="Low complexity" evidence="1">
    <location>
        <begin position="50"/>
        <end position="66"/>
    </location>
</feature>
<organism evidence="3 4">
    <name type="scientific">Strongylocentrotus purpuratus</name>
    <name type="common">Purple sea urchin</name>
    <dbReference type="NCBI Taxonomy" id="7668"/>
    <lineage>
        <taxon>Eukaryota</taxon>
        <taxon>Metazoa</taxon>
        <taxon>Echinodermata</taxon>
        <taxon>Eleutherozoa</taxon>
        <taxon>Echinozoa</taxon>
        <taxon>Echinoidea</taxon>
        <taxon>Euechinoidea</taxon>
        <taxon>Echinacea</taxon>
        <taxon>Camarodonta</taxon>
        <taxon>Echinidea</taxon>
        <taxon>Strongylocentrotidae</taxon>
        <taxon>Strongylocentrotus</taxon>
    </lineage>
</organism>
<feature type="signal peptide" evidence="2">
    <location>
        <begin position="1"/>
        <end position="17"/>
    </location>
</feature>
<reference evidence="3" key="2">
    <citation type="submission" date="2021-01" db="UniProtKB">
        <authorList>
            <consortium name="EnsemblMetazoa"/>
        </authorList>
    </citation>
    <scope>IDENTIFICATION</scope>
</reference>
<feature type="chain" id="PRO_5029463737" evidence="2">
    <location>
        <begin position="18"/>
        <end position="307"/>
    </location>
</feature>
<proteinExistence type="predicted"/>
<dbReference type="EnsemblMetazoa" id="XM_030974909">
    <property type="protein sequence ID" value="XP_030830769"/>
    <property type="gene ID" value="LOC105440082"/>
</dbReference>
<dbReference type="RefSeq" id="XP_030830769.1">
    <property type="nucleotide sequence ID" value="XM_030974909.1"/>
</dbReference>
<feature type="compositionally biased region" description="Low complexity" evidence="1">
    <location>
        <begin position="15"/>
        <end position="41"/>
    </location>
</feature>
<accession>A0A7M7STQ8</accession>
<evidence type="ECO:0000256" key="2">
    <source>
        <dbReference type="SAM" id="SignalP"/>
    </source>
</evidence>
<feature type="compositionally biased region" description="Low complexity" evidence="1">
    <location>
        <begin position="146"/>
        <end position="165"/>
    </location>
</feature>
<keyword evidence="2" id="KW-0732">Signal</keyword>
<dbReference type="GeneID" id="105440082"/>
<feature type="compositionally biased region" description="Low complexity" evidence="1">
    <location>
        <begin position="114"/>
        <end position="130"/>
    </location>
</feature>
<name>A0A7M7STQ8_STRPU</name>
<evidence type="ECO:0000313" key="3">
    <source>
        <dbReference type="EnsemblMetazoa" id="XP_030830769"/>
    </source>
</evidence>
<keyword evidence="4" id="KW-1185">Reference proteome</keyword>
<evidence type="ECO:0000313" key="4">
    <source>
        <dbReference type="Proteomes" id="UP000007110"/>
    </source>
</evidence>
<feature type="region of interest" description="Disordered" evidence="1">
    <location>
        <begin position="14"/>
        <end position="178"/>
    </location>
</feature>
<dbReference type="OrthoDB" id="10627523at2759"/>